<dbReference type="Gene3D" id="2.30.180.10">
    <property type="entry name" value="FAS1 domain"/>
    <property type="match status" value="2"/>
</dbReference>
<dbReference type="InterPro" id="IPR000782">
    <property type="entry name" value="FAS1_domain"/>
</dbReference>
<evidence type="ECO:0000259" key="2">
    <source>
        <dbReference type="PROSITE" id="PS50213"/>
    </source>
</evidence>
<protein>
    <submittedName>
        <fullName evidence="3">Beta-Ig-H3/fasciclin</fullName>
    </submittedName>
</protein>
<dbReference type="Pfam" id="PF02469">
    <property type="entry name" value="Fasciclin"/>
    <property type="match status" value="2"/>
</dbReference>
<keyword evidence="4" id="KW-1185">Reference proteome</keyword>
<name>A0A6A6VC86_9PLEO</name>
<feature type="domain" description="FAS1" evidence="2">
    <location>
        <begin position="20"/>
        <end position="168"/>
    </location>
</feature>
<evidence type="ECO:0000256" key="1">
    <source>
        <dbReference type="SAM" id="SignalP"/>
    </source>
</evidence>
<dbReference type="FunFam" id="2.30.180.10:FF:000032">
    <property type="entry name" value="Fasciclin domain-containing protein, putative"/>
    <property type="match status" value="1"/>
</dbReference>
<dbReference type="SUPFAM" id="SSF82153">
    <property type="entry name" value="FAS1 domain"/>
    <property type="match status" value="2"/>
</dbReference>
<accession>A0A6A6VC86</accession>
<dbReference type="GO" id="GO:0000329">
    <property type="term" value="C:fungal-type vacuole membrane"/>
    <property type="evidence" value="ECO:0007669"/>
    <property type="project" value="TreeGrafter"/>
</dbReference>
<dbReference type="OrthoDB" id="286301at2759"/>
<dbReference type="PANTHER" id="PTHR10900:SF77">
    <property type="entry name" value="FI19380P1"/>
    <property type="match status" value="1"/>
</dbReference>
<dbReference type="EMBL" id="MU006570">
    <property type="protein sequence ID" value="KAF2748198.1"/>
    <property type="molecule type" value="Genomic_DNA"/>
</dbReference>
<dbReference type="InterPro" id="IPR050904">
    <property type="entry name" value="Adhesion/Biosynth-related"/>
</dbReference>
<feature type="domain" description="FAS1" evidence="2">
    <location>
        <begin position="170"/>
        <end position="299"/>
    </location>
</feature>
<reference evidence="3" key="1">
    <citation type="journal article" date="2020" name="Stud. Mycol.">
        <title>101 Dothideomycetes genomes: a test case for predicting lifestyles and emergence of pathogens.</title>
        <authorList>
            <person name="Haridas S."/>
            <person name="Albert R."/>
            <person name="Binder M."/>
            <person name="Bloem J."/>
            <person name="Labutti K."/>
            <person name="Salamov A."/>
            <person name="Andreopoulos B."/>
            <person name="Baker S."/>
            <person name="Barry K."/>
            <person name="Bills G."/>
            <person name="Bluhm B."/>
            <person name="Cannon C."/>
            <person name="Castanera R."/>
            <person name="Culley D."/>
            <person name="Daum C."/>
            <person name="Ezra D."/>
            <person name="Gonzalez J."/>
            <person name="Henrissat B."/>
            <person name="Kuo A."/>
            <person name="Liang C."/>
            <person name="Lipzen A."/>
            <person name="Lutzoni F."/>
            <person name="Magnuson J."/>
            <person name="Mondo S."/>
            <person name="Nolan M."/>
            <person name="Ohm R."/>
            <person name="Pangilinan J."/>
            <person name="Park H.-J."/>
            <person name="Ramirez L."/>
            <person name="Alfaro M."/>
            <person name="Sun H."/>
            <person name="Tritt A."/>
            <person name="Yoshinaga Y."/>
            <person name="Zwiers L.-H."/>
            <person name="Turgeon B."/>
            <person name="Goodwin S."/>
            <person name="Spatafora J."/>
            <person name="Crous P."/>
            <person name="Grigoriev I."/>
        </authorList>
    </citation>
    <scope>NUCLEOTIDE SEQUENCE</scope>
    <source>
        <strain evidence="3">CBS 119925</strain>
    </source>
</reference>
<dbReference type="InterPro" id="IPR036378">
    <property type="entry name" value="FAS1_dom_sf"/>
</dbReference>
<dbReference type="Proteomes" id="UP000799440">
    <property type="component" value="Unassembled WGS sequence"/>
</dbReference>
<sequence length="310" mass="31701">MQYKQAILLALASFVAAQDTPSLTDLLSSQSDLSTLTELVSANPELLAALGSAQDITILAPSNAAFEEFLASEEGQAAAGDRAAVDALLQYHVLNGTFRSDAITETAAFVPTLLTNPAYTNVTGGQVVSAAKNGENVVIVSGAGAESTVSTADVAFTGGVVHVIDSVLTIPGKVSEAATAAELSSLVDALTTTELVSAVDETPDVTIFAPTNEAFAEIQSAIANASVEDISAVLTYHVIAGTVGYSSVLESGAELETLNGESVTITIDEAGAVFVNEAQVVVKDVLVANGVVHVIDAYVYPSLPISCPRN</sequence>
<feature type="signal peptide" evidence="1">
    <location>
        <begin position="1"/>
        <end position="17"/>
    </location>
</feature>
<dbReference type="PROSITE" id="PS50213">
    <property type="entry name" value="FAS1"/>
    <property type="match status" value="2"/>
</dbReference>
<dbReference type="FunFam" id="2.30.180.10:FF:000064">
    <property type="entry name" value="Uncharacterized protein"/>
    <property type="match status" value="1"/>
</dbReference>
<keyword evidence="1" id="KW-0732">Signal</keyword>
<dbReference type="PANTHER" id="PTHR10900">
    <property type="entry name" value="PERIOSTIN-RELATED"/>
    <property type="match status" value="1"/>
</dbReference>
<organism evidence="3 4">
    <name type="scientific">Sporormia fimetaria CBS 119925</name>
    <dbReference type="NCBI Taxonomy" id="1340428"/>
    <lineage>
        <taxon>Eukaryota</taxon>
        <taxon>Fungi</taxon>
        <taxon>Dikarya</taxon>
        <taxon>Ascomycota</taxon>
        <taxon>Pezizomycotina</taxon>
        <taxon>Dothideomycetes</taxon>
        <taxon>Pleosporomycetidae</taxon>
        <taxon>Pleosporales</taxon>
        <taxon>Sporormiaceae</taxon>
        <taxon>Sporormia</taxon>
    </lineage>
</organism>
<proteinExistence type="predicted"/>
<gene>
    <name evidence="3" type="ORF">M011DRAFT_401147</name>
</gene>
<evidence type="ECO:0000313" key="4">
    <source>
        <dbReference type="Proteomes" id="UP000799440"/>
    </source>
</evidence>
<evidence type="ECO:0000313" key="3">
    <source>
        <dbReference type="EMBL" id="KAF2748198.1"/>
    </source>
</evidence>
<dbReference type="AlphaFoldDB" id="A0A6A6VC86"/>
<dbReference type="SMART" id="SM00554">
    <property type="entry name" value="FAS1"/>
    <property type="match status" value="2"/>
</dbReference>
<dbReference type="GO" id="GO:0016236">
    <property type="term" value="P:macroautophagy"/>
    <property type="evidence" value="ECO:0007669"/>
    <property type="project" value="TreeGrafter"/>
</dbReference>
<feature type="chain" id="PRO_5025521944" evidence="1">
    <location>
        <begin position="18"/>
        <end position="310"/>
    </location>
</feature>